<name>A0A8S1H7G5_9PELO</name>
<gene>
    <name evidence="2" type="ORF">CAUJ_LOCUS7668</name>
</gene>
<dbReference type="EMBL" id="CAJGYM010000023">
    <property type="protein sequence ID" value="CAD6191749.1"/>
    <property type="molecule type" value="Genomic_DNA"/>
</dbReference>
<protein>
    <submittedName>
        <fullName evidence="2">Uncharacterized protein</fullName>
    </submittedName>
</protein>
<keyword evidence="3" id="KW-1185">Reference proteome</keyword>
<proteinExistence type="predicted"/>
<evidence type="ECO:0000256" key="1">
    <source>
        <dbReference type="SAM" id="MobiDB-lite"/>
    </source>
</evidence>
<dbReference type="Proteomes" id="UP000835052">
    <property type="component" value="Unassembled WGS sequence"/>
</dbReference>
<evidence type="ECO:0000313" key="2">
    <source>
        <dbReference type="EMBL" id="CAD6191749.1"/>
    </source>
</evidence>
<evidence type="ECO:0000313" key="3">
    <source>
        <dbReference type="Proteomes" id="UP000835052"/>
    </source>
</evidence>
<sequence>MGGAVLRRPRGNDNSSSTGKKVEKAAAASFRLPSLRPLSAADSAHRPEAWPFAKPSQTLRYFISVLFQSRGAYRYAFRRARVAGDNQAFGSLGPRPAVPISKQRTRTCGFDSFFFSMIIIIVC</sequence>
<feature type="region of interest" description="Disordered" evidence="1">
    <location>
        <begin position="1"/>
        <end position="25"/>
    </location>
</feature>
<accession>A0A8S1H7G5</accession>
<organism evidence="2 3">
    <name type="scientific">Caenorhabditis auriculariae</name>
    <dbReference type="NCBI Taxonomy" id="2777116"/>
    <lineage>
        <taxon>Eukaryota</taxon>
        <taxon>Metazoa</taxon>
        <taxon>Ecdysozoa</taxon>
        <taxon>Nematoda</taxon>
        <taxon>Chromadorea</taxon>
        <taxon>Rhabditida</taxon>
        <taxon>Rhabditina</taxon>
        <taxon>Rhabditomorpha</taxon>
        <taxon>Rhabditoidea</taxon>
        <taxon>Rhabditidae</taxon>
        <taxon>Peloderinae</taxon>
        <taxon>Caenorhabditis</taxon>
    </lineage>
</organism>
<comment type="caution">
    <text evidence="2">The sequence shown here is derived from an EMBL/GenBank/DDBJ whole genome shotgun (WGS) entry which is preliminary data.</text>
</comment>
<reference evidence="2" key="1">
    <citation type="submission" date="2020-10" db="EMBL/GenBank/DDBJ databases">
        <authorList>
            <person name="Kikuchi T."/>
        </authorList>
    </citation>
    <scope>NUCLEOTIDE SEQUENCE</scope>
    <source>
        <strain evidence="2">NKZ352</strain>
    </source>
</reference>
<dbReference type="AlphaFoldDB" id="A0A8S1H7G5"/>